<feature type="domain" description="HTH luxR-type" evidence="4">
    <location>
        <begin position="192"/>
        <end position="257"/>
    </location>
</feature>
<dbReference type="PANTHER" id="PTHR44688">
    <property type="entry name" value="DNA-BINDING TRANSCRIPTIONAL ACTIVATOR DEVR_DOSR"/>
    <property type="match status" value="1"/>
</dbReference>
<dbReference type="SUPFAM" id="SSF46894">
    <property type="entry name" value="C-terminal effector domain of the bipartite response regulators"/>
    <property type="match status" value="1"/>
</dbReference>
<evidence type="ECO:0000256" key="2">
    <source>
        <dbReference type="ARBA" id="ARBA00023125"/>
    </source>
</evidence>
<dbReference type="Gene3D" id="1.10.10.10">
    <property type="entry name" value="Winged helix-like DNA-binding domain superfamily/Winged helix DNA-binding domain"/>
    <property type="match status" value="1"/>
</dbReference>
<dbReference type="Proteomes" id="UP001385892">
    <property type="component" value="Unassembled WGS sequence"/>
</dbReference>
<protein>
    <submittedName>
        <fullName evidence="5">Autoinducer binding domain-containing protein</fullName>
    </submittedName>
</protein>
<dbReference type="InterPro" id="IPR000792">
    <property type="entry name" value="Tscrpt_reg_LuxR_C"/>
</dbReference>
<reference evidence="5 6" key="1">
    <citation type="submission" date="2024-03" db="EMBL/GenBank/DDBJ databases">
        <title>Novel species of the genus Variovorax.</title>
        <authorList>
            <person name="Liu Q."/>
            <person name="Xin Y.-H."/>
        </authorList>
    </citation>
    <scope>NUCLEOTIDE SEQUENCE [LARGE SCALE GENOMIC DNA]</scope>
    <source>
        <strain evidence="5 6">KACC 18900</strain>
    </source>
</reference>
<dbReference type="Gene3D" id="3.30.450.80">
    <property type="entry name" value="Transcription factor LuxR-like, autoinducer-binding domain"/>
    <property type="match status" value="1"/>
</dbReference>
<dbReference type="PROSITE" id="PS50043">
    <property type="entry name" value="HTH_LUXR_2"/>
    <property type="match status" value="1"/>
</dbReference>
<sequence>MAPFTRSQALQYESLRTSFVKPHMQPFNENLLTALDRADTVETAFGALLAAAQELGFENCAYGLQLRVPISNPKVLTLNNYPSVWQLRYQEAGYMATDPSVRHGLLSRAPVVWDDALFASTKEFWSEAREQGLRVGWAQSSLDGFGVGGMMTLSRSSELLTPMELREKESDMRWLVQAAHMSLSRLMKSKFVVQPEAPLTPREIEVLKWSADGKTAAEIGDILNISVPTANFHIKNVIHKLKAANKTAAVVQALMSGLLG</sequence>
<evidence type="ECO:0000313" key="6">
    <source>
        <dbReference type="Proteomes" id="UP001385892"/>
    </source>
</evidence>
<dbReference type="InterPro" id="IPR036388">
    <property type="entry name" value="WH-like_DNA-bd_sf"/>
</dbReference>
<keyword evidence="6" id="KW-1185">Reference proteome</keyword>
<evidence type="ECO:0000256" key="1">
    <source>
        <dbReference type="ARBA" id="ARBA00023015"/>
    </source>
</evidence>
<proteinExistence type="predicted"/>
<organism evidence="5 6">
    <name type="scientific">Variovorax rhizosphaerae</name>
    <dbReference type="NCBI Taxonomy" id="1836200"/>
    <lineage>
        <taxon>Bacteria</taxon>
        <taxon>Pseudomonadati</taxon>
        <taxon>Pseudomonadota</taxon>
        <taxon>Betaproteobacteria</taxon>
        <taxon>Burkholderiales</taxon>
        <taxon>Comamonadaceae</taxon>
        <taxon>Variovorax</taxon>
    </lineage>
</organism>
<dbReference type="InterPro" id="IPR005143">
    <property type="entry name" value="TF_LuxR_autoind-bd_dom"/>
</dbReference>
<accession>A0ABU8WYZ9</accession>
<evidence type="ECO:0000259" key="4">
    <source>
        <dbReference type="PROSITE" id="PS50043"/>
    </source>
</evidence>
<dbReference type="EMBL" id="JBBKZT010000064">
    <property type="protein sequence ID" value="MEJ8852748.1"/>
    <property type="molecule type" value="Genomic_DNA"/>
</dbReference>
<keyword evidence="2" id="KW-0238">DNA-binding</keyword>
<dbReference type="Pfam" id="PF00196">
    <property type="entry name" value="GerE"/>
    <property type="match status" value="1"/>
</dbReference>
<dbReference type="SUPFAM" id="SSF75516">
    <property type="entry name" value="Pheromone-binding domain of LuxR-like quorum-sensing transcription factors"/>
    <property type="match status" value="1"/>
</dbReference>
<evidence type="ECO:0000313" key="5">
    <source>
        <dbReference type="EMBL" id="MEJ8852748.1"/>
    </source>
</evidence>
<name>A0ABU8WYZ9_9BURK</name>
<dbReference type="PANTHER" id="PTHR44688:SF25">
    <property type="entry name" value="HTH LUXR-TYPE DOMAIN-CONTAINING PROTEIN"/>
    <property type="match status" value="1"/>
</dbReference>
<dbReference type="InterPro" id="IPR036693">
    <property type="entry name" value="TF_LuxR_autoind-bd_dom_sf"/>
</dbReference>
<comment type="caution">
    <text evidence="5">The sequence shown here is derived from an EMBL/GenBank/DDBJ whole genome shotgun (WGS) entry which is preliminary data.</text>
</comment>
<dbReference type="Pfam" id="PF03472">
    <property type="entry name" value="Autoind_bind"/>
    <property type="match status" value="1"/>
</dbReference>
<keyword evidence="1" id="KW-0805">Transcription regulation</keyword>
<dbReference type="SMART" id="SM00421">
    <property type="entry name" value="HTH_LUXR"/>
    <property type="match status" value="1"/>
</dbReference>
<dbReference type="CDD" id="cd06170">
    <property type="entry name" value="LuxR_C_like"/>
    <property type="match status" value="1"/>
</dbReference>
<gene>
    <name evidence="5" type="ORF">WKW82_39570</name>
</gene>
<evidence type="ECO:0000256" key="3">
    <source>
        <dbReference type="ARBA" id="ARBA00023163"/>
    </source>
</evidence>
<dbReference type="InterPro" id="IPR016032">
    <property type="entry name" value="Sig_transdc_resp-reg_C-effctor"/>
</dbReference>
<dbReference type="PRINTS" id="PR00038">
    <property type="entry name" value="HTHLUXR"/>
</dbReference>
<keyword evidence="3" id="KW-0804">Transcription</keyword>